<dbReference type="InterPro" id="IPR018306">
    <property type="entry name" value="Phage_T5_Orf172_DNA-bd"/>
</dbReference>
<comment type="caution">
    <text evidence="1">The sequence shown here is derived from an EMBL/GenBank/DDBJ whole genome shotgun (WGS) entry which is preliminary data.</text>
</comment>
<protein>
    <submittedName>
        <fullName evidence="1">GIY-YIG nuclease family protein</fullName>
    </submittedName>
</protein>
<organism evidence="1 2">
    <name type="scientific">Neisseria brasiliensis</name>
    <dbReference type="NCBI Taxonomy" id="2666100"/>
    <lineage>
        <taxon>Bacteria</taxon>
        <taxon>Pseudomonadati</taxon>
        <taxon>Pseudomonadota</taxon>
        <taxon>Betaproteobacteria</taxon>
        <taxon>Neisseriales</taxon>
        <taxon>Neisseriaceae</taxon>
        <taxon>Neisseria</taxon>
    </lineage>
</organism>
<dbReference type="Pfam" id="PF13455">
    <property type="entry name" value="MUG113"/>
    <property type="match status" value="1"/>
</dbReference>
<dbReference type="EMBL" id="WJXO01000001">
    <property type="protein sequence ID" value="MRN38048.1"/>
    <property type="molecule type" value="Genomic_DNA"/>
</dbReference>
<sequence length="415" mass="47206">MELSGMRLRHAPRSLKDIFDNDELGLLKDVKAVQKAATNHQLLHSLYSEIADFFRRHGKLPDTQGALDEKRLARKWQAALDNKEHREILLAGDELNLISEKPSDETVVQQAAMQVQSLDDIFANDTLGLLDTGNTEIFHIRHVRDNSSKPYAGEETAQRRPCKDFWRFEAWFKQIHAALQNGTAHMERLKTETFLQPGDAFLLGGVLCYIAGYAETEARQSPRTNLRLRVVYENGTETDILTRSLARAVYKDENGRKIILHETIEFSDGLESSSKEDLITGYLYVLKAISPKPELARFKNLYKIGFTTGTVEDRIANAENDIAFLESPVRPVLSFECRNINPHTFERLIHAFFAGQRLNLKLVGKDGKQYTPSEWFDVDLDVIEQAADLIVRGEISRYRMDNTVGKIVLKESSIV</sequence>
<proteinExistence type="predicted"/>
<evidence type="ECO:0000313" key="2">
    <source>
        <dbReference type="Proteomes" id="UP000486297"/>
    </source>
</evidence>
<dbReference type="SMART" id="SM00974">
    <property type="entry name" value="T5orf172"/>
    <property type="match status" value="1"/>
</dbReference>
<dbReference type="RefSeq" id="WP_095501792.1">
    <property type="nucleotide sequence ID" value="NZ_CP046027.1"/>
</dbReference>
<reference evidence="1" key="1">
    <citation type="journal article" name="Emerg. Infect. Dis.">
        <title>Two cases of a newly characterized neisseria species.</title>
        <authorList>
            <person name="Mustapha M."/>
            <person name="Lemos A.P.S."/>
            <person name="Harrison L.H."/>
            <person name="Vantyne D."/>
            <person name="Sacchi C.T."/>
        </authorList>
    </citation>
    <scope>NUCLEOTIDE SEQUENCE</scope>
    <source>
        <strain evidence="1">N.95.16</strain>
    </source>
</reference>
<dbReference type="Proteomes" id="UP000486297">
    <property type="component" value="Unassembled WGS sequence"/>
</dbReference>
<keyword evidence="2" id="KW-1185">Reference proteome</keyword>
<evidence type="ECO:0000313" key="1">
    <source>
        <dbReference type="EMBL" id="MRN38048.1"/>
    </source>
</evidence>
<gene>
    <name evidence="1" type="ORF">GJU80_06000</name>
</gene>
<dbReference type="AlphaFoldDB" id="A0A5Q3RY14"/>
<name>A0A5Q3RY14_9NEIS</name>
<accession>A0A5Q3RY14</accession>